<evidence type="ECO:0000313" key="9">
    <source>
        <dbReference type="Proteomes" id="UP001056855"/>
    </source>
</evidence>
<evidence type="ECO:0000256" key="2">
    <source>
        <dbReference type="ARBA" id="ARBA00022705"/>
    </source>
</evidence>
<dbReference type="AlphaFoldDB" id="A0A9E7SVS5"/>
<dbReference type="SUPFAM" id="SSF52540">
    <property type="entry name" value="P-loop containing nucleoside triphosphate hydrolases"/>
    <property type="match status" value="1"/>
</dbReference>
<dbReference type="InterPro" id="IPR036388">
    <property type="entry name" value="WH-like_DNA-bd_sf"/>
</dbReference>
<dbReference type="HAMAP" id="MF_01407">
    <property type="entry name" value="ORC1_type_DNA_replic_protein"/>
    <property type="match status" value="1"/>
</dbReference>
<feature type="binding site" evidence="5">
    <location>
        <position position="210"/>
    </location>
    <ligand>
        <name>ATP</name>
        <dbReference type="ChEBI" id="CHEBI:30616"/>
    </ligand>
</feature>
<evidence type="ECO:0000259" key="6">
    <source>
        <dbReference type="SMART" id="SM00382"/>
    </source>
</evidence>
<dbReference type="Gene3D" id="1.10.10.10">
    <property type="entry name" value="Winged helix-like DNA-binding domain superfamily/Winged helix DNA-binding domain"/>
    <property type="match status" value="1"/>
</dbReference>
<dbReference type="InterPro" id="IPR055237">
    <property type="entry name" value="Cdc6_lid"/>
</dbReference>
<protein>
    <recommendedName>
        <fullName evidence="5">ORC1-type DNA replication protein</fullName>
    </recommendedName>
</protein>
<dbReference type="KEGG" id="sawl:NGM29_03330"/>
<organism evidence="8 9">
    <name type="scientific">Natronosalvus rutilus</name>
    <dbReference type="NCBI Taxonomy" id="2953753"/>
    <lineage>
        <taxon>Archaea</taxon>
        <taxon>Methanobacteriati</taxon>
        <taxon>Methanobacteriota</taxon>
        <taxon>Stenosarchaea group</taxon>
        <taxon>Halobacteria</taxon>
        <taxon>Halobacteriales</taxon>
        <taxon>Natrialbaceae</taxon>
        <taxon>Natronosalvus</taxon>
    </lineage>
</organism>
<dbReference type="InterPro" id="IPR041664">
    <property type="entry name" value="AAA_16"/>
</dbReference>
<reference evidence="8" key="1">
    <citation type="submission" date="2022-06" db="EMBL/GenBank/DDBJ databases">
        <title>Diverse halophilic archaea isolated from saline environments.</title>
        <authorList>
            <person name="Cui H.-L."/>
        </authorList>
    </citation>
    <scope>NUCLEOTIDE SEQUENCE</scope>
    <source>
        <strain evidence="8">WLHS1</strain>
    </source>
</reference>
<keyword evidence="2 5" id="KW-0235">DNA replication</keyword>
<proteinExistence type="inferred from homology"/>
<evidence type="ECO:0000259" key="7">
    <source>
        <dbReference type="SMART" id="SM01074"/>
    </source>
</evidence>
<keyword evidence="4 5" id="KW-0067">ATP-binding</keyword>
<evidence type="ECO:0000256" key="3">
    <source>
        <dbReference type="ARBA" id="ARBA00022741"/>
    </source>
</evidence>
<dbReference type="NCBIfam" id="NF001624">
    <property type="entry name" value="PRK00411.1-2"/>
    <property type="match status" value="1"/>
</dbReference>
<evidence type="ECO:0000313" key="8">
    <source>
        <dbReference type="EMBL" id="UTF54327.1"/>
    </source>
</evidence>
<dbReference type="SMART" id="SM01074">
    <property type="entry name" value="Cdc6_C"/>
    <property type="match status" value="1"/>
</dbReference>
<evidence type="ECO:0000256" key="4">
    <source>
        <dbReference type="ARBA" id="ARBA00022840"/>
    </source>
</evidence>
<comment type="function">
    <text evidence="5">Involved in regulation of DNA replication.</text>
</comment>
<dbReference type="SUPFAM" id="SSF46785">
    <property type="entry name" value="Winged helix' DNA-binding domain"/>
    <property type="match status" value="1"/>
</dbReference>
<feature type="domain" description="Cdc6 C-terminal" evidence="7">
    <location>
        <begin position="300"/>
        <end position="375"/>
    </location>
</feature>
<keyword evidence="3 5" id="KW-0547">Nucleotide-binding</keyword>
<feature type="binding site" evidence="5">
    <location>
        <position position="222"/>
    </location>
    <ligand>
        <name>ATP</name>
        <dbReference type="ChEBI" id="CHEBI:30616"/>
    </ligand>
</feature>
<dbReference type="Pfam" id="PF22703">
    <property type="entry name" value="Cdc6_lid"/>
    <property type="match status" value="1"/>
</dbReference>
<evidence type="ECO:0000256" key="5">
    <source>
        <dbReference type="HAMAP-Rule" id="MF_01407"/>
    </source>
</evidence>
<sequence>MTGDPEEGMLSWDESVFRNEHVFEIDYVPETFRHRDSQMQSLTYALRPAVRGSRPLNVMVRGPPGTGKTTAIQKLYDEIGAQTRDVQTIRVNCQVNSTRYSVFSRLFEGCFDYEPPSSGISFKKLFGQIAEKLVEDDRVLVVALDDVNYLFYENEASDTLYSLLRAHEEHPGAKIGVIVVSSDPALEVIDALDTRVQSVFRPEDVYFPVYDQPEIVDILHERVTRGFHDGVVATDVLERVGSLTAKSGDLRVGIDLLRRAGLNAEMRASRTVELEDVEKAYETSKYINLSRSLNSLSENERALLEVLVDHDGAQAGEVYERFSEETDLGYTRYSEIVNKLDQLGLIDAEYAEIDGRGRSRSLTLSYEPEAIRERLE</sequence>
<dbReference type="SMART" id="SM00382">
    <property type="entry name" value="AAA"/>
    <property type="match status" value="1"/>
</dbReference>
<accession>A0A9E7SVS5</accession>
<dbReference type="InterPro" id="IPR050311">
    <property type="entry name" value="ORC1/CDC6"/>
</dbReference>
<dbReference type="InterPro" id="IPR027417">
    <property type="entry name" value="P-loop_NTPase"/>
</dbReference>
<dbReference type="Pfam" id="PF13191">
    <property type="entry name" value="AAA_16"/>
    <property type="match status" value="1"/>
</dbReference>
<dbReference type="EMBL" id="CP100355">
    <property type="protein sequence ID" value="UTF54327.1"/>
    <property type="molecule type" value="Genomic_DNA"/>
</dbReference>
<dbReference type="InterPro" id="IPR003593">
    <property type="entry name" value="AAA+_ATPase"/>
</dbReference>
<dbReference type="NCBIfam" id="NF001626">
    <property type="entry name" value="PRK00411.1-5"/>
    <property type="match status" value="1"/>
</dbReference>
<dbReference type="CDD" id="cd00009">
    <property type="entry name" value="AAA"/>
    <property type="match status" value="1"/>
</dbReference>
<dbReference type="GO" id="GO:0005524">
    <property type="term" value="F:ATP binding"/>
    <property type="evidence" value="ECO:0007669"/>
    <property type="project" value="UniProtKB-UniRule"/>
</dbReference>
<comment type="similarity">
    <text evidence="1 5">Belongs to the CDC6/cdc18 family.</text>
</comment>
<name>A0A9E7SVS5_9EURY</name>
<dbReference type="InterPro" id="IPR015163">
    <property type="entry name" value="Cdc6_C"/>
</dbReference>
<feature type="domain" description="AAA+ ATPase" evidence="6">
    <location>
        <begin position="54"/>
        <end position="203"/>
    </location>
</feature>
<dbReference type="GeneID" id="73289046"/>
<dbReference type="Gene3D" id="3.40.50.300">
    <property type="entry name" value="P-loop containing nucleotide triphosphate hydrolases"/>
    <property type="match status" value="1"/>
</dbReference>
<keyword evidence="9" id="KW-1185">Reference proteome</keyword>
<dbReference type="PANTHER" id="PTHR10763:SF26">
    <property type="entry name" value="CELL DIVISION CONTROL PROTEIN 6 HOMOLOG"/>
    <property type="match status" value="1"/>
</dbReference>
<feature type="binding site" evidence="5">
    <location>
        <begin position="66"/>
        <end position="70"/>
    </location>
    <ligand>
        <name>ATP</name>
        <dbReference type="ChEBI" id="CHEBI:30616"/>
    </ligand>
</feature>
<dbReference type="NCBIfam" id="TIGR02928">
    <property type="entry name" value="orc1/cdc6 family replication initiation protein"/>
    <property type="match status" value="1"/>
</dbReference>
<dbReference type="PANTHER" id="PTHR10763">
    <property type="entry name" value="CELL DIVISION CONTROL PROTEIN 6-RELATED"/>
    <property type="match status" value="1"/>
</dbReference>
<dbReference type="RefSeq" id="WP_254158962.1">
    <property type="nucleotide sequence ID" value="NZ_CP100355.1"/>
</dbReference>
<evidence type="ECO:0000256" key="1">
    <source>
        <dbReference type="ARBA" id="ARBA00006184"/>
    </source>
</evidence>
<dbReference type="InterPro" id="IPR036390">
    <property type="entry name" value="WH_DNA-bd_sf"/>
</dbReference>
<dbReference type="Proteomes" id="UP001056855">
    <property type="component" value="Chromosome"/>
</dbReference>
<gene>
    <name evidence="8" type="ORF">NGM29_03330</name>
</gene>
<dbReference type="InterPro" id="IPR014277">
    <property type="entry name" value="Orc1/Cdc6_arc"/>
</dbReference>
<dbReference type="Gene3D" id="1.10.8.60">
    <property type="match status" value="1"/>
</dbReference>
<dbReference type="GO" id="GO:0006260">
    <property type="term" value="P:DNA replication"/>
    <property type="evidence" value="ECO:0007669"/>
    <property type="project" value="UniProtKB-UniRule"/>
</dbReference>